<evidence type="ECO:0000256" key="7">
    <source>
        <dbReference type="ARBA" id="ARBA00023145"/>
    </source>
</evidence>
<keyword evidence="8" id="KW-0594">Phospholipid biosynthesis</keyword>
<dbReference type="Pfam" id="PF02666">
    <property type="entry name" value="PS_Dcarbxylase"/>
    <property type="match status" value="1"/>
</dbReference>
<dbReference type="PANTHER" id="PTHR10067:SF6">
    <property type="entry name" value="PHOSPHATIDYLSERINE DECARBOXYLASE PROENZYME, MITOCHONDRIAL"/>
    <property type="match status" value="1"/>
</dbReference>
<comment type="pathway">
    <text evidence="2">Lipid metabolism.</text>
</comment>
<dbReference type="GO" id="GO:0004609">
    <property type="term" value="F:phosphatidylserine decarboxylase activity"/>
    <property type="evidence" value="ECO:0007669"/>
    <property type="project" value="UniProtKB-EC"/>
</dbReference>
<keyword evidence="5" id="KW-0210">Decarboxylase</keyword>
<comment type="caution">
    <text evidence="13">The sequence shown here is derived from an EMBL/GenBank/DDBJ whole genome shotgun (WGS) entry which is preliminary data.</text>
</comment>
<evidence type="ECO:0000256" key="11">
    <source>
        <dbReference type="ARBA" id="ARBA00023317"/>
    </source>
</evidence>
<dbReference type="NCBIfam" id="TIGR00163">
    <property type="entry name" value="PS_decarb"/>
    <property type="match status" value="1"/>
</dbReference>
<protein>
    <recommendedName>
        <fullName evidence="3">phosphatidylserine decarboxylase</fullName>
        <ecNumber evidence="3">4.1.1.65</ecNumber>
    </recommendedName>
</protein>
<keyword evidence="9" id="KW-0456">Lyase</keyword>
<evidence type="ECO:0000256" key="6">
    <source>
        <dbReference type="ARBA" id="ARBA00023098"/>
    </source>
</evidence>
<dbReference type="UniPathway" id="UPA00558"/>
<dbReference type="AlphaFoldDB" id="A6G033"/>
<dbReference type="PANTHER" id="PTHR10067">
    <property type="entry name" value="PHOSPHATIDYLSERINE DECARBOXYLASE"/>
    <property type="match status" value="1"/>
</dbReference>
<evidence type="ECO:0000256" key="12">
    <source>
        <dbReference type="ARBA" id="ARBA00024326"/>
    </source>
</evidence>
<keyword evidence="14" id="KW-1185">Reference proteome</keyword>
<comment type="cofactor">
    <cofactor evidence="1">
        <name>pyruvate</name>
        <dbReference type="ChEBI" id="CHEBI:15361"/>
    </cofactor>
</comment>
<evidence type="ECO:0000256" key="10">
    <source>
        <dbReference type="ARBA" id="ARBA00023264"/>
    </source>
</evidence>
<dbReference type="InterPro" id="IPR033177">
    <property type="entry name" value="PSD-B"/>
</dbReference>
<evidence type="ECO:0000256" key="2">
    <source>
        <dbReference type="ARBA" id="ARBA00005189"/>
    </source>
</evidence>
<dbReference type="GO" id="GO:0006646">
    <property type="term" value="P:phosphatidylethanolamine biosynthetic process"/>
    <property type="evidence" value="ECO:0007669"/>
    <property type="project" value="UniProtKB-UniPathway"/>
</dbReference>
<evidence type="ECO:0000256" key="8">
    <source>
        <dbReference type="ARBA" id="ARBA00023209"/>
    </source>
</evidence>
<dbReference type="InterPro" id="IPR003817">
    <property type="entry name" value="PS_Dcarbxylase"/>
</dbReference>
<reference evidence="13 14" key="1">
    <citation type="submission" date="2007-06" db="EMBL/GenBank/DDBJ databases">
        <authorList>
            <person name="Shimkets L."/>
            <person name="Ferriera S."/>
            <person name="Johnson J."/>
            <person name="Kravitz S."/>
            <person name="Beeson K."/>
            <person name="Sutton G."/>
            <person name="Rogers Y.-H."/>
            <person name="Friedman R."/>
            <person name="Frazier M."/>
            <person name="Venter J.C."/>
        </authorList>
    </citation>
    <scope>NUCLEOTIDE SEQUENCE [LARGE SCALE GENOMIC DNA]</scope>
    <source>
        <strain evidence="13 14">SIR-1</strain>
    </source>
</reference>
<dbReference type="EC" id="4.1.1.65" evidence="3"/>
<dbReference type="STRING" id="391625.PPSIR1_12643"/>
<evidence type="ECO:0000256" key="9">
    <source>
        <dbReference type="ARBA" id="ARBA00023239"/>
    </source>
</evidence>
<dbReference type="Proteomes" id="UP000005801">
    <property type="component" value="Unassembled WGS sequence"/>
</dbReference>
<dbReference type="eggNOG" id="COG0688">
    <property type="taxonomic scope" value="Bacteria"/>
</dbReference>
<keyword evidence="7" id="KW-0865">Zymogen</keyword>
<keyword evidence="10" id="KW-1208">Phospholipid metabolism</keyword>
<dbReference type="EMBL" id="ABCS01000008">
    <property type="protein sequence ID" value="EDM80730.1"/>
    <property type="molecule type" value="Genomic_DNA"/>
</dbReference>
<evidence type="ECO:0000256" key="4">
    <source>
        <dbReference type="ARBA" id="ARBA00022516"/>
    </source>
</evidence>
<proteinExistence type="predicted"/>
<evidence type="ECO:0000256" key="3">
    <source>
        <dbReference type="ARBA" id="ARBA00012243"/>
    </source>
</evidence>
<evidence type="ECO:0000256" key="5">
    <source>
        <dbReference type="ARBA" id="ARBA00022793"/>
    </source>
</evidence>
<gene>
    <name evidence="13" type="ORF">PPSIR1_12643</name>
</gene>
<organism evidence="13 14">
    <name type="scientific">Plesiocystis pacifica SIR-1</name>
    <dbReference type="NCBI Taxonomy" id="391625"/>
    <lineage>
        <taxon>Bacteria</taxon>
        <taxon>Pseudomonadati</taxon>
        <taxon>Myxococcota</taxon>
        <taxon>Polyangia</taxon>
        <taxon>Nannocystales</taxon>
        <taxon>Nannocystaceae</taxon>
        <taxon>Plesiocystis</taxon>
    </lineage>
</organism>
<evidence type="ECO:0000256" key="1">
    <source>
        <dbReference type="ARBA" id="ARBA00001928"/>
    </source>
</evidence>
<keyword evidence="11" id="KW-0670">Pyruvate</keyword>
<evidence type="ECO:0000313" key="13">
    <source>
        <dbReference type="EMBL" id="EDM80730.1"/>
    </source>
</evidence>
<sequence>MLLMRASDLSLRDRLAVKLIERSPQWSAMAVTQAMGAVARLPLPKGVSKAAVQTYARAFGVNLEEVEPDSLNRGYASFDAFFTRTLRDGARVVDKRPEVLVSPCDGRLREVETVEDQGVVVAKGHAYAIGELLADAELAKRFVGGLQTVIYLHPRDYHRVHSPISGVARRLTLIPGRLLPVNDASVASEPRLFAVNERVVHLLDTDAGQVAVVMVAAFGVGHMSCSYREVEAHPVAETEVHLQPAPFIDKGRELGVFHLGSTVVMLTEPGVELAEGVRPGTPLRFGQPLLRAPALATEEAGS</sequence>
<evidence type="ECO:0000313" key="14">
    <source>
        <dbReference type="Proteomes" id="UP000005801"/>
    </source>
</evidence>
<name>A6G033_9BACT</name>
<comment type="pathway">
    <text evidence="12">Phospholipid metabolism; phosphatidylethanolamine biosynthesis.</text>
</comment>
<keyword evidence="4" id="KW-0444">Lipid biosynthesis</keyword>
<accession>A6G033</accession>
<keyword evidence="6" id="KW-0443">Lipid metabolism</keyword>